<dbReference type="PROSITE" id="PS51294">
    <property type="entry name" value="HTH_MYB"/>
    <property type="match status" value="1"/>
</dbReference>
<dbReference type="GO" id="GO:0006338">
    <property type="term" value="P:chromatin remodeling"/>
    <property type="evidence" value="ECO:0007669"/>
    <property type="project" value="TreeGrafter"/>
</dbReference>
<keyword evidence="11" id="KW-1185">Reference proteome</keyword>
<dbReference type="Proteomes" id="UP001149090">
    <property type="component" value="Unassembled WGS sequence"/>
</dbReference>
<reference evidence="10" key="1">
    <citation type="submission" date="2022-10" db="EMBL/GenBank/DDBJ databases">
        <title>Novel sulphate-reducing endosymbionts in the free-living metamonad Anaeramoeba.</title>
        <authorList>
            <person name="Jerlstrom-Hultqvist J."/>
            <person name="Cepicka I."/>
            <person name="Gallot-Lavallee L."/>
            <person name="Salas-Leiva D."/>
            <person name="Curtis B.A."/>
            <person name="Zahonova K."/>
            <person name="Pipaliya S."/>
            <person name="Dacks J."/>
            <person name="Roger A.J."/>
        </authorList>
    </citation>
    <scope>NUCLEOTIDE SEQUENCE</scope>
    <source>
        <strain evidence="10">BMAN</strain>
    </source>
</reference>
<dbReference type="EMBL" id="JAPDFW010000103">
    <property type="protein sequence ID" value="KAJ5069713.1"/>
    <property type="molecule type" value="Genomic_DNA"/>
</dbReference>
<dbReference type="PROSITE" id="PS51293">
    <property type="entry name" value="SANT"/>
    <property type="match status" value="1"/>
</dbReference>
<keyword evidence="1" id="KW-0479">Metal-binding</keyword>
<dbReference type="Pfam" id="PF00249">
    <property type="entry name" value="Myb_DNA-binding"/>
    <property type="match status" value="1"/>
</dbReference>
<evidence type="ECO:0000259" key="6">
    <source>
        <dbReference type="PROSITE" id="PS50090"/>
    </source>
</evidence>
<evidence type="ECO:0000256" key="5">
    <source>
        <dbReference type="SAM" id="MobiDB-lite"/>
    </source>
</evidence>
<evidence type="ECO:0000259" key="9">
    <source>
        <dbReference type="PROSITE" id="PS51294"/>
    </source>
</evidence>
<dbReference type="SUPFAM" id="SSF57850">
    <property type="entry name" value="RING/U-box"/>
    <property type="match status" value="1"/>
</dbReference>
<dbReference type="InterPro" id="IPR041983">
    <property type="entry name" value="ADA2-like_ZZ"/>
</dbReference>
<dbReference type="Gene3D" id="3.30.60.90">
    <property type="match status" value="1"/>
</dbReference>
<keyword evidence="2 4" id="KW-0863">Zinc-finger</keyword>
<dbReference type="SMART" id="SM00717">
    <property type="entry name" value="SANT"/>
    <property type="match status" value="1"/>
</dbReference>
<keyword evidence="3" id="KW-0862">Zinc</keyword>
<dbReference type="Pfam" id="PF22941">
    <property type="entry name" value="TADA2A-like_3rd"/>
    <property type="match status" value="1"/>
</dbReference>
<evidence type="ECO:0000313" key="11">
    <source>
        <dbReference type="Proteomes" id="UP001149090"/>
    </source>
</evidence>
<dbReference type="CDD" id="cd02335">
    <property type="entry name" value="ZZ_ADA2"/>
    <property type="match status" value="1"/>
</dbReference>
<protein>
    <submittedName>
        <fullName evidence="10">Transcriptional adapter 2-alpha</fullName>
    </submittedName>
</protein>
<dbReference type="InterPro" id="IPR000433">
    <property type="entry name" value="Znf_ZZ"/>
</dbReference>
<evidence type="ECO:0000313" key="10">
    <source>
        <dbReference type="EMBL" id="KAJ5069713.1"/>
    </source>
</evidence>
<dbReference type="PROSITE" id="PS50135">
    <property type="entry name" value="ZF_ZZ_2"/>
    <property type="match status" value="1"/>
</dbReference>
<dbReference type="InterPro" id="IPR001005">
    <property type="entry name" value="SANT/Myb"/>
</dbReference>
<dbReference type="SUPFAM" id="SSF46689">
    <property type="entry name" value="Homeodomain-like"/>
    <property type="match status" value="2"/>
</dbReference>
<dbReference type="Gene3D" id="1.10.10.60">
    <property type="entry name" value="Homeodomain-like"/>
    <property type="match status" value="1"/>
</dbReference>
<gene>
    <name evidence="10" type="ORF">M0811_02290</name>
</gene>
<organism evidence="10 11">
    <name type="scientific">Anaeramoeba ignava</name>
    <name type="common">Anaerobic marine amoeba</name>
    <dbReference type="NCBI Taxonomy" id="1746090"/>
    <lineage>
        <taxon>Eukaryota</taxon>
        <taxon>Metamonada</taxon>
        <taxon>Anaeramoebidae</taxon>
        <taxon>Anaeramoeba</taxon>
    </lineage>
</organism>
<evidence type="ECO:0000259" key="8">
    <source>
        <dbReference type="PROSITE" id="PS51293"/>
    </source>
</evidence>
<name>A0A9Q0LDW2_ANAIG</name>
<dbReference type="PROSITE" id="PS50090">
    <property type="entry name" value="MYB_LIKE"/>
    <property type="match status" value="1"/>
</dbReference>
<dbReference type="GO" id="GO:0008270">
    <property type="term" value="F:zinc ion binding"/>
    <property type="evidence" value="ECO:0007669"/>
    <property type="project" value="UniProtKB-KW"/>
</dbReference>
<dbReference type="Pfam" id="PF25299">
    <property type="entry name" value="ZZ_ADA2"/>
    <property type="match status" value="1"/>
</dbReference>
<dbReference type="InterPro" id="IPR055141">
    <property type="entry name" value="TADA2A_B-like_dom"/>
</dbReference>
<feature type="domain" description="Myb-like" evidence="6">
    <location>
        <begin position="66"/>
        <end position="116"/>
    </location>
</feature>
<dbReference type="GO" id="GO:0003682">
    <property type="term" value="F:chromatin binding"/>
    <property type="evidence" value="ECO:0007669"/>
    <property type="project" value="TreeGrafter"/>
</dbReference>
<dbReference type="InterPro" id="IPR017930">
    <property type="entry name" value="Myb_dom"/>
</dbReference>
<dbReference type="OMA" id="YNGNHRP"/>
<comment type="caution">
    <text evidence="10">The sequence shown here is derived from an EMBL/GenBank/DDBJ whole genome shotgun (WGS) entry which is preliminary data.</text>
</comment>
<dbReference type="InterPro" id="IPR043145">
    <property type="entry name" value="Znf_ZZ_sf"/>
</dbReference>
<feature type="region of interest" description="Disordered" evidence="5">
    <location>
        <begin position="325"/>
        <end position="361"/>
    </location>
</feature>
<dbReference type="InterPro" id="IPR036388">
    <property type="entry name" value="WH-like_DNA-bd_sf"/>
</dbReference>
<dbReference type="OrthoDB" id="270417at2759"/>
<evidence type="ECO:0000256" key="2">
    <source>
        <dbReference type="ARBA" id="ARBA00022771"/>
    </source>
</evidence>
<dbReference type="PANTHER" id="PTHR12374">
    <property type="entry name" value="TRANSCRIPTIONAL ADAPTOR 2 ADA2 -RELATED"/>
    <property type="match status" value="1"/>
</dbReference>
<evidence type="ECO:0000256" key="4">
    <source>
        <dbReference type="PROSITE-ProRule" id="PRU00228"/>
    </source>
</evidence>
<feature type="compositionally biased region" description="Basic residues" evidence="5">
    <location>
        <begin position="330"/>
        <end position="348"/>
    </location>
</feature>
<feature type="domain" description="SANT" evidence="8">
    <location>
        <begin position="69"/>
        <end position="120"/>
    </location>
</feature>
<dbReference type="AlphaFoldDB" id="A0A9Q0LDW2"/>
<dbReference type="GO" id="GO:0003713">
    <property type="term" value="F:transcription coactivator activity"/>
    <property type="evidence" value="ECO:0007669"/>
    <property type="project" value="TreeGrafter"/>
</dbReference>
<dbReference type="InterPro" id="IPR017884">
    <property type="entry name" value="SANT_dom"/>
</dbReference>
<evidence type="ECO:0000259" key="7">
    <source>
        <dbReference type="PROSITE" id="PS50135"/>
    </source>
</evidence>
<sequence>MSRKTTIPEEFGTILCKFCNANITNMIRIICGECENTTICTDCLKEGKEGSGHKSGHKYRIIRPTQTHIFSTEWTMDEEILLLEATEKYGICNWEDISIYVGKTTKQCEDHYTEVYLNSTAFPLPDFEQQKLDEIAKYKIPAKKKKRSKTSDIENEDMLIPDLYRSGPREGQRLTNFAIHTDFMPLRKEFEFEYDFDAEEIIAEMGLHDNKIPWSIKMGVLQVYMDRVYNRETRKNFVISRDFLEKKNNEERIPGGKFNWELKKNEPQIYTELRVFNRLFDSQEQYVEFFNSVIEEIRNKKKIQQYQEWRRNGITLESDGKFFETEHKKRDSRKKPERISRRNRKKKWPKESFSLRTDPDSPMDLSSVSVELLSKPEQEICSISRILPQQYFAVKNLLITEYLASPNLFSMDKAVSLIHGIKKPHAELLIGFFAQNNWVVIK</sequence>
<dbReference type="GO" id="GO:0006357">
    <property type="term" value="P:regulation of transcription by RNA polymerase II"/>
    <property type="evidence" value="ECO:0007669"/>
    <property type="project" value="TreeGrafter"/>
</dbReference>
<feature type="domain" description="ZZ-type" evidence="7">
    <location>
        <begin position="11"/>
        <end position="67"/>
    </location>
</feature>
<evidence type="ECO:0000256" key="1">
    <source>
        <dbReference type="ARBA" id="ARBA00022723"/>
    </source>
</evidence>
<accession>A0A9Q0LDW2</accession>
<dbReference type="Gene3D" id="1.10.10.10">
    <property type="entry name" value="Winged helix-like DNA-binding domain superfamily/Winged helix DNA-binding domain"/>
    <property type="match status" value="1"/>
</dbReference>
<dbReference type="PANTHER" id="PTHR12374:SF20">
    <property type="entry name" value="TRANSCRIPTIONAL ADAPTER 2-ALPHA"/>
    <property type="match status" value="1"/>
</dbReference>
<dbReference type="CDD" id="cd00167">
    <property type="entry name" value="SANT"/>
    <property type="match status" value="1"/>
</dbReference>
<dbReference type="InterPro" id="IPR009057">
    <property type="entry name" value="Homeodomain-like_sf"/>
</dbReference>
<feature type="domain" description="HTH myb-type" evidence="9">
    <location>
        <begin position="74"/>
        <end position="120"/>
    </location>
</feature>
<dbReference type="GO" id="GO:0005634">
    <property type="term" value="C:nucleus"/>
    <property type="evidence" value="ECO:0007669"/>
    <property type="project" value="TreeGrafter"/>
</dbReference>
<proteinExistence type="predicted"/>
<evidence type="ECO:0000256" key="3">
    <source>
        <dbReference type="ARBA" id="ARBA00022833"/>
    </source>
</evidence>